<name>A0ABS4WRX4_9MICO</name>
<keyword evidence="1" id="KW-0812">Transmembrane</keyword>
<comment type="caution">
    <text evidence="2">The sequence shown here is derived from an EMBL/GenBank/DDBJ whole genome shotgun (WGS) entry which is preliminary data.</text>
</comment>
<accession>A0ABS4WRX4</accession>
<gene>
    <name evidence="2" type="ORF">JOF42_002435</name>
</gene>
<dbReference type="EMBL" id="JAGIOA010000001">
    <property type="protein sequence ID" value="MBP2378940.1"/>
    <property type="molecule type" value="Genomic_DNA"/>
</dbReference>
<dbReference type="RefSeq" id="WP_210098089.1">
    <property type="nucleotide sequence ID" value="NZ_BAAAIO010000003.1"/>
</dbReference>
<evidence type="ECO:0000313" key="3">
    <source>
        <dbReference type="Proteomes" id="UP000703720"/>
    </source>
</evidence>
<keyword evidence="3" id="KW-1185">Reference proteome</keyword>
<feature type="transmembrane region" description="Helical" evidence="1">
    <location>
        <begin position="71"/>
        <end position="96"/>
    </location>
</feature>
<sequence length="199" mass="22240">MPISESDRTFVATVAQIVPVLLLALVVEARVFKYTHADALPSLRKAREDLRQSMPWAVYWGWRLHTALRRWGVGIVITSALAGSLVVVEVAALLLLARDRAPSNTLTLFFVIVIGAGAISAGLIPIWNQIIERNAALIALEQEVEQAMIETRAREAAEARRLAEAAVKERQPWWHMLSLGRNRPAARRAHLDADCRIRR</sequence>
<evidence type="ECO:0000313" key="2">
    <source>
        <dbReference type="EMBL" id="MBP2378940.1"/>
    </source>
</evidence>
<organism evidence="2 3">
    <name type="scientific">Microbacterium phyllosphaerae</name>
    <dbReference type="NCBI Taxonomy" id="124798"/>
    <lineage>
        <taxon>Bacteria</taxon>
        <taxon>Bacillati</taxon>
        <taxon>Actinomycetota</taxon>
        <taxon>Actinomycetes</taxon>
        <taxon>Micrococcales</taxon>
        <taxon>Microbacteriaceae</taxon>
        <taxon>Microbacterium</taxon>
    </lineage>
</organism>
<feature type="transmembrane region" description="Helical" evidence="1">
    <location>
        <begin position="108"/>
        <end position="127"/>
    </location>
</feature>
<protein>
    <submittedName>
        <fullName evidence="2">Uncharacterized protein</fullName>
    </submittedName>
</protein>
<dbReference type="Proteomes" id="UP000703720">
    <property type="component" value="Unassembled WGS sequence"/>
</dbReference>
<evidence type="ECO:0000256" key="1">
    <source>
        <dbReference type="SAM" id="Phobius"/>
    </source>
</evidence>
<proteinExistence type="predicted"/>
<reference evidence="2 3" key="1">
    <citation type="submission" date="2021-03" db="EMBL/GenBank/DDBJ databases">
        <title>Sequencing the genomes of 1000 actinobacteria strains.</title>
        <authorList>
            <person name="Klenk H.-P."/>
        </authorList>
    </citation>
    <scope>NUCLEOTIDE SEQUENCE [LARGE SCALE GENOMIC DNA]</scope>
    <source>
        <strain evidence="2 3">DSM 13468</strain>
    </source>
</reference>
<keyword evidence="1" id="KW-0472">Membrane</keyword>
<keyword evidence="1" id="KW-1133">Transmembrane helix</keyword>